<proteinExistence type="predicted"/>
<gene>
    <name evidence="2" type="ORF">D5H78_04610</name>
</gene>
<reference evidence="2 3" key="1">
    <citation type="submission" date="2018-09" db="EMBL/GenBank/DDBJ databases">
        <title>YIM 75000 draft genome.</title>
        <authorList>
            <person name="Tang S."/>
            <person name="Feng Y."/>
        </authorList>
    </citation>
    <scope>NUCLEOTIDE SEQUENCE [LARGE SCALE GENOMIC DNA]</scope>
    <source>
        <strain evidence="2 3">YIM 75000</strain>
    </source>
</reference>
<evidence type="ECO:0000256" key="1">
    <source>
        <dbReference type="SAM" id="MobiDB-lite"/>
    </source>
</evidence>
<dbReference type="PANTHER" id="PTHR33361">
    <property type="entry name" value="GLR0591 PROTEIN"/>
    <property type="match status" value="1"/>
</dbReference>
<evidence type="ECO:0000313" key="3">
    <source>
        <dbReference type="Proteomes" id="UP000265614"/>
    </source>
</evidence>
<name>A0A3A3Z2G6_9ACTN</name>
<dbReference type="InterPro" id="IPR010281">
    <property type="entry name" value="DUF885"/>
</dbReference>
<dbReference type="RefSeq" id="WP_119949385.1">
    <property type="nucleotide sequence ID" value="NZ_QZEZ01000001.1"/>
</dbReference>
<dbReference type="Pfam" id="PF05960">
    <property type="entry name" value="DUF885"/>
    <property type="match status" value="1"/>
</dbReference>
<dbReference type="Proteomes" id="UP000265614">
    <property type="component" value="Unassembled WGS sequence"/>
</dbReference>
<sequence>MSPSDPAADPRLDALTDLAVPEARDGAGLHRYDGAVQDLSPDGVRAGLARLGGPQRPDPHDERHVAAFEARARLVLGELGMHRRDPGLHVEALDVSGYDREYAPLEERAAARGRHLAAWPDAVDAAVEALDAVSAPVAQALLGAARGLGEDVEDPAALAALDRFLAHLERAAREGDPDPSLGARALTRLLALPEGLGEQDADLGRLAAAADAERDRLHGLLAEACDRIAPGERPQDVVPRLLADHPDASGVLREARAQVDEVLAFAREHDLAPHLDGECRVGPAPASKRWSMAMMAWAAPQEPDGPSWYWVTPPDPSWPAQDVEDWLSVFSRTTLPAVTAHEVAPGHFAHGRSLRRAATPERRVLQSMAFAEGWAHYTEEVMVEQGFRGDDPRFAAGVWLEALVRVTRMACAVGLHTGAMTVEDATRRFEQDALMARASAASEARRGTFDPTYGRYTWGKLALLRLREEARAAWGPGFSLPRFHRALLALGSPPLGLLPTALERG</sequence>
<feature type="region of interest" description="Disordered" evidence="1">
    <location>
        <begin position="29"/>
        <end position="61"/>
    </location>
</feature>
<evidence type="ECO:0000313" key="2">
    <source>
        <dbReference type="EMBL" id="RJK98460.1"/>
    </source>
</evidence>
<accession>A0A3A3Z2G6</accession>
<dbReference type="AlphaFoldDB" id="A0A3A3Z2G6"/>
<dbReference type="EMBL" id="QZEZ01000001">
    <property type="protein sequence ID" value="RJK98460.1"/>
    <property type="molecule type" value="Genomic_DNA"/>
</dbReference>
<dbReference type="PANTHER" id="PTHR33361:SF15">
    <property type="entry name" value="DUF885 FAMILY LIPOPROTEIN"/>
    <property type="match status" value="1"/>
</dbReference>
<keyword evidence="3" id="KW-1185">Reference proteome</keyword>
<dbReference type="OrthoDB" id="9760040at2"/>
<protein>
    <submittedName>
        <fullName evidence="2">DUF885 family protein</fullName>
    </submittedName>
</protein>
<comment type="caution">
    <text evidence="2">The sequence shown here is derived from an EMBL/GenBank/DDBJ whole genome shotgun (WGS) entry which is preliminary data.</text>
</comment>
<organism evidence="2 3">
    <name type="scientific">Vallicoccus soli</name>
    <dbReference type="NCBI Taxonomy" id="2339232"/>
    <lineage>
        <taxon>Bacteria</taxon>
        <taxon>Bacillati</taxon>
        <taxon>Actinomycetota</taxon>
        <taxon>Actinomycetes</taxon>
        <taxon>Motilibacterales</taxon>
        <taxon>Vallicoccaceae</taxon>
        <taxon>Vallicoccus</taxon>
    </lineage>
</organism>